<dbReference type="Pfam" id="PF13401">
    <property type="entry name" value="AAA_22"/>
    <property type="match status" value="1"/>
</dbReference>
<dbReference type="PRINTS" id="PR00364">
    <property type="entry name" value="DISEASERSIST"/>
</dbReference>
<dbReference type="Pfam" id="PF03704">
    <property type="entry name" value="BTAD"/>
    <property type="match status" value="1"/>
</dbReference>
<accession>A0ABT6M3U2</accession>
<dbReference type="PANTHER" id="PTHR47691:SF3">
    <property type="entry name" value="HTH-TYPE TRANSCRIPTIONAL REGULATOR RV0890C-RELATED"/>
    <property type="match status" value="1"/>
</dbReference>
<evidence type="ECO:0000313" key="6">
    <source>
        <dbReference type="Proteomes" id="UP001160334"/>
    </source>
</evidence>
<evidence type="ECO:0000256" key="1">
    <source>
        <dbReference type="ARBA" id="ARBA00005820"/>
    </source>
</evidence>
<dbReference type="SUPFAM" id="SSF46894">
    <property type="entry name" value="C-terminal effector domain of the bipartite response regulators"/>
    <property type="match status" value="1"/>
</dbReference>
<feature type="domain" description="OmpR/PhoB-type" evidence="4">
    <location>
        <begin position="9"/>
        <end position="106"/>
    </location>
</feature>
<gene>
    <name evidence="5" type="ORF">M2280_000193</name>
</gene>
<dbReference type="InterPro" id="IPR027417">
    <property type="entry name" value="P-loop_NTPase"/>
</dbReference>
<sequence>MQPVTSVLEDQAPTEPPVEVALLGDVATRRDGVLAPLAGPRARSLLVALARRPGRSRSAAALVEDVWGEAPPRSPTNALHTQISRLRSALPDGVIEVGPAGYRLLLEPEQVDLSRARMLVRQAGQCHADGDQQGALEAVRQARALWRGDPGADLPDGNLAEDLATEAAAHRGALDAVELAALVAAGAYDDALPIARSAAGASPLDEGRHALLMECLHGVGRSSEALEVFAGLRGRLADRLGADPSARLIDLNATILRGDQGTRAPAGDGVVGDEPEPAGRILPTVIGLRAAPNQLLGRKTDLAALELLLESSRVVTVLGPGGTGKTRVAHALGGEVSTRMPVALVELAPLRSGEDLIAAISGTLGLSEADLAPGGLTRTRIHDARQRLRDALSTRPSLLILDNCEHLIDDVAEVVSDLIAASPHLTVFATSRAPMAITAESVYPLPPLAIHEDGSPAIELFRARALAVRPSVRLDRGEVERLCRTLDGLPLAIELAAARVRTLSVEEINARLVDRFALLRSGDRTSPERHRTLRAVIDWSWNLLEEPERAALRRLCRFPGGFTSEAAVTVAQWGEVVDVADALEGLVNQSMLSVVEPAEGADAVALRYHMLETVREFGEDQSDVDEAAEVRARTIAWAERFSREVFHDFMSGRQVAAAHRVEAEHDNLLTVLRFALSERLVRTALTVFPVLGGMWSLRGAHSEVFTWTPRVLELDDSGLTPEDVPGDHLASTYILAGAQMAMGGNLRTVAIARTRLRRLLATRTDLSESSRVNATLMLVPASGRGLPRALATAVRSADPGARSSALMARSNLRENNGDLFGSESDARLALDLAEHSNDSWGLAMVCQHLGSLCAQSARYDDAVDYYRRSAEGLWELHLYDESLQVRGFMVAALVGAGRIADARAELARLVPMYSNAPSNRTNNEDTHNQASLSASTAEADLAVGEVDRGLAEYRRAVGHAGGLVGEFAADPFEIMVAAAAVDAHVLAGCPEVVADLADRLAVVSKLRLGPRGYPDLPQTGAVACAVAGYHITTGSGAVEGALRLLALATRVRARQDYPSMRLDRHLDVARAAVGDDAVAAALASVERTPRAAARREILDLLSPIED</sequence>
<dbReference type="SUPFAM" id="SSF48452">
    <property type="entry name" value="TPR-like"/>
    <property type="match status" value="2"/>
</dbReference>
<dbReference type="Gene3D" id="1.10.10.10">
    <property type="entry name" value="Winged helix-like DNA-binding domain superfamily/Winged helix DNA-binding domain"/>
    <property type="match status" value="1"/>
</dbReference>
<name>A0ABT6M3U2_9NOCA</name>
<dbReference type="InterPro" id="IPR049945">
    <property type="entry name" value="AAA_22"/>
</dbReference>
<comment type="caution">
    <text evidence="5">The sequence shown here is derived from an EMBL/GenBank/DDBJ whole genome shotgun (WGS) entry which is preliminary data.</text>
</comment>
<dbReference type="Pfam" id="PF00486">
    <property type="entry name" value="Trans_reg_C"/>
    <property type="match status" value="1"/>
</dbReference>
<dbReference type="InterPro" id="IPR016032">
    <property type="entry name" value="Sig_transdc_resp-reg_C-effctor"/>
</dbReference>
<dbReference type="InterPro" id="IPR011990">
    <property type="entry name" value="TPR-like_helical_dom_sf"/>
</dbReference>
<evidence type="ECO:0000313" key="5">
    <source>
        <dbReference type="EMBL" id="MDH6278988.1"/>
    </source>
</evidence>
<evidence type="ECO:0000256" key="2">
    <source>
        <dbReference type="ARBA" id="ARBA00023125"/>
    </source>
</evidence>
<dbReference type="InterPro" id="IPR005158">
    <property type="entry name" value="BTAD"/>
</dbReference>
<dbReference type="RefSeq" id="WP_280758397.1">
    <property type="nucleotide sequence ID" value="NZ_JARXVC010000001.1"/>
</dbReference>
<dbReference type="Gene3D" id="3.40.50.300">
    <property type="entry name" value="P-loop containing nucleotide triphosphate hydrolases"/>
    <property type="match status" value="1"/>
</dbReference>
<feature type="DNA-binding region" description="OmpR/PhoB-type" evidence="3">
    <location>
        <begin position="9"/>
        <end position="106"/>
    </location>
</feature>
<dbReference type="SUPFAM" id="SSF52540">
    <property type="entry name" value="P-loop containing nucleoside triphosphate hydrolases"/>
    <property type="match status" value="1"/>
</dbReference>
<dbReference type="InterPro" id="IPR036388">
    <property type="entry name" value="WH-like_DNA-bd_sf"/>
</dbReference>
<keyword evidence="6" id="KW-1185">Reference proteome</keyword>
<organism evidence="5 6">
    <name type="scientific">Prescottella agglutinans</name>
    <dbReference type="NCBI Taxonomy" id="1644129"/>
    <lineage>
        <taxon>Bacteria</taxon>
        <taxon>Bacillati</taxon>
        <taxon>Actinomycetota</taxon>
        <taxon>Actinomycetes</taxon>
        <taxon>Mycobacteriales</taxon>
        <taxon>Nocardiaceae</taxon>
        <taxon>Prescottella</taxon>
    </lineage>
</organism>
<dbReference type="Proteomes" id="UP001160334">
    <property type="component" value="Unassembled WGS sequence"/>
</dbReference>
<dbReference type="InterPro" id="IPR003593">
    <property type="entry name" value="AAA+_ATPase"/>
</dbReference>
<dbReference type="EMBL" id="JARXVC010000001">
    <property type="protein sequence ID" value="MDH6278988.1"/>
    <property type="molecule type" value="Genomic_DNA"/>
</dbReference>
<proteinExistence type="inferred from homology"/>
<keyword evidence="2 3" id="KW-0238">DNA-binding</keyword>
<evidence type="ECO:0000256" key="3">
    <source>
        <dbReference type="PROSITE-ProRule" id="PRU01091"/>
    </source>
</evidence>
<dbReference type="SMART" id="SM00382">
    <property type="entry name" value="AAA"/>
    <property type="match status" value="1"/>
</dbReference>
<protein>
    <submittedName>
        <fullName evidence="5">ATPase/DNA-binding SARP family transcriptional activator</fullName>
    </submittedName>
</protein>
<dbReference type="Gene3D" id="1.25.40.10">
    <property type="entry name" value="Tetratricopeptide repeat domain"/>
    <property type="match status" value="2"/>
</dbReference>
<comment type="similarity">
    <text evidence="1">Belongs to the AfsR/DnrI/RedD regulatory family.</text>
</comment>
<dbReference type="CDD" id="cd15831">
    <property type="entry name" value="BTAD"/>
    <property type="match status" value="1"/>
</dbReference>
<reference evidence="5 6" key="1">
    <citation type="submission" date="2023-04" db="EMBL/GenBank/DDBJ databases">
        <title>Forest soil microbial communities from Buena Vista Peninsula, Colon Province, Panama.</title>
        <authorList>
            <person name="Bouskill N."/>
        </authorList>
    </citation>
    <scope>NUCLEOTIDE SEQUENCE [LARGE SCALE GENOMIC DNA]</scope>
    <source>
        <strain evidence="5 6">CFH S0262</strain>
    </source>
</reference>
<dbReference type="InterPro" id="IPR001867">
    <property type="entry name" value="OmpR/PhoB-type_DNA-bd"/>
</dbReference>
<dbReference type="PANTHER" id="PTHR47691">
    <property type="entry name" value="REGULATOR-RELATED"/>
    <property type="match status" value="1"/>
</dbReference>
<dbReference type="SMART" id="SM01043">
    <property type="entry name" value="BTAD"/>
    <property type="match status" value="1"/>
</dbReference>
<dbReference type="SMART" id="SM00862">
    <property type="entry name" value="Trans_reg_C"/>
    <property type="match status" value="1"/>
</dbReference>
<evidence type="ECO:0000259" key="4">
    <source>
        <dbReference type="PROSITE" id="PS51755"/>
    </source>
</evidence>
<dbReference type="PROSITE" id="PS51755">
    <property type="entry name" value="OMPR_PHOB"/>
    <property type="match status" value="1"/>
</dbReference>